<protein>
    <submittedName>
        <fullName evidence="5">MBL fold metallo-hydrolase</fullName>
    </submittedName>
</protein>
<dbReference type="InterPro" id="IPR036866">
    <property type="entry name" value="RibonucZ/Hydroxyglut_hydro"/>
</dbReference>
<dbReference type="PANTHER" id="PTHR42978">
    <property type="entry name" value="QUORUM-QUENCHING LACTONASE YTNP-RELATED-RELATED"/>
    <property type="match status" value="1"/>
</dbReference>
<dbReference type="GO" id="GO:0046872">
    <property type="term" value="F:metal ion binding"/>
    <property type="evidence" value="ECO:0007669"/>
    <property type="project" value="UniProtKB-KW"/>
</dbReference>
<sequence>MATSRRLPPALELLMSVSALRGLAPLVLAVSATLAHAAAPTSPHAQVPGFYLQRIGSLRVAALFDGRVALTRQELTNVDPAEHDRLLAHAYVPEDENGVQTAVNAYLIQDGSHLSLVDTGTAQCMGPGLGQVLSHLRAAGYDPAQVDDVLLTHAHPDHLCGLLDAHGAPAFPNATVWLSDADAAYWLDPASEADAMPMVRFAFPLARAAVAPYLAQGRLRRFQPGKTALPAGITALDSRGHTPGHVSYRFDGGAGNTLLVWGDVLHYHAVQFAQPDASFEADSDRTQAIASRRRLLVQAADGRWWVAGAHLPFPGLGHVRREGNAFAWVPTEFGPVPATP</sequence>
<dbReference type="InterPro" id="IPR001279">
    <property type="entry name" value="Metallo-B-lactamas"/>
</dbReference>
<reference evidence="5" key="1">
    <citation type="submission" date="2020-01" db="EMBL/GenBank/DDBJ databases">
        <authorList>
            <person name="Richard D."/>
        </authorList>
    </citation>
    <scope>NUCLEOTIDE SEQUENCE</scope>
    <source>
        <strain evidence="5">JP541</strain>
    </source>
</reference>
<keyword evidence="3 5" id="KW-0378">Hydrolase</keyword>
<dbReference type="PANTHER" id="PTHR42978:SF6">
    <property type="entry name" value="QUORUM-QUENCHING LACTONASE YTNP-RELATED"/>
    <property type="match status" value="1"/>
</dbReference>
<evidence type="ECO:0000256" key="3">
    <source>
        <dbReference type="ARBA" id="ARBA00022801"/>
    </source>
</evidence>
<keyword evidence="4" id="KW-0862">Zinc</keyword>
<name>A0A8I0L9J1_XANCI</name>
<dbReference type="InterPro" id="IPR051013">
    <property type="entry name" value="MBL_superfamily_lactonases"/>
</dbReference>
<dbReference type="SUPFAM" id="SSF56281">
    <property type="entry name" value="Metallo-hydrolase/oxidoreductase"/>
    <property type="match status" value="1"/>
</dbReference>
<dbReference type="GO" id="GO:0016787">
    <property type="term" value="F:hydrolase activity"/>
    <property type="evidence" value="ECO:0007669"/>
    <property type="project" value="UniProtKB-KW"/>
</dbReference>
<comment type="caution">
    <text evidence="5">The sequence shown here is derived from an EMBL/GenBank/DDBJ whole genome shotgun (WGS) entry which is preliminary data.</text>
</comment>
<dbReference type="OMA" id="GRGNQNV"/>
<evidence type="ECO:0000256" key="2">
    <source>
        <dbReference type="ARBA" id="ARBA00022723"/>
    </source>
</evidence>
<dbReference type="EMBL" id="JAABFR010001479">
    <property type="protein sequence ID" value="MBD4338292.1"/>
    <property type="molecule type" value="Genomic_DNA"/>
</dbReference>
<evidence type="ECO:0000313" key="5">
    <source>
        <dbReference type="EMBL" id="MBD4338292.1"/>
    </source>
</evidence>
<dbReference type="SMART" id="SM00849">
    <property type="entry name" value="Lactamase_B"/>
    <property type="match status" value="1"/>
</dbReference>
<dbReference type="CDD" id="cd07720">
    <property type="entry name" value="OPHC2-like_MBL-fold"/>
    <property type="match status" value="1"/>
</dbReference>
<accession>A0A8I0L9J1</accession>
<evidence type="ECO:0000256" key="4">
    <source>
        <dbReference type="ARBA" id="ARBA00022833"/>
    </source>
</evidence>
<gene>
    <name evidence="5" type="ORF">GUH15_20015</name>
</gene>
<dbReference type="Pfam" id="PF00753">
    <property type="entry name" value="Lactamase_B"/>
    <property type="match status" value="1"/>
</dbReference>
<organism evidence="5 6">
    <name type="scientific">Xanthomonas citri pv. citri</name>
    <dbReference type="NCBI Taxonomy" id="611301"/>
    <lineage>
        <taxon>Bacteria</taxon>
        <taxon>Pseudomonadati</taxon>
        <taxon>Pseudomonadota</taxon>
        <taxon>Gammaproteobacteria</taxon>
        <taxon>Lysobacterales</taxon>
        <taxon>Lysobacteraceae</taxon>
        <taxon>Xanthomonas</taxon>
    </lineage>
</organism>
<proteinExistence type="inferred from homology"/>
<comment type="similarity">
    <text evidence="1">Belongs to the metallo-beta-lactamase superfamily.</text>
</comment>
<evidence type="ECO:0000256" key="1">
    <source>
        <dbReference type="ARBA" id="ARBA00007749"/>
    </source>
</evidence>
<evidence type="ECO:0000313" key="6">
    <source>
        <dbReference type="Proteomes" id="UP000653002"/>
    </source>
</evidence>
<dbReference type="Gene3D" id="3.60.15.10">
    <property type="entry name" value="Ribonuclease Z/Hydroxyacylglutathione hydrolase-like"/>
    <property type="match status" value="1"/>
</dbReference>
<keyword evidence="2" id="KW-0479">Metal-binding</keyword>
<dbReference type="Proteomes" id="UP000653002">
    <property type="component" value="Unassembled WGS sequence"/>
</dbReference>
<dbReference type="AlphaFoldDB" id="A0A8I0L9J1"/>